<sequence>MSKDSQYDHQRMGSALRAEREKVGLSLTEAAGRAGIGKSTLSVLESGAGNPSVETLWSLASVYNVPLSGIIDPPMPDIDVTRAEELNFLESEDSAYRVALVSPGEPSTRRDLYYITAGPGTVKSSTPHPRGTVEYVFITSGRAVVGVQDRTITLEVGDCVRYPGDVPHTFEALEDGTTGVTVVEG</sequence>
<dbReference type="GO" id="GO:0005829">
    <property type="term" value="C:cytosol"/>
    <property type="evidence" value="ECO:0007669"/>
    <property type="project" value="TreeGrafter"/>
</dbReference>
<dbReference type="SUPFAM" id="SSF51182">
    <property type="entry name" value="RmlC-like cupins"/>
    <property type="match status" value="1"/>
</dbReference>
<dbReference type="PANTHER" id="PTHR46797">
    <property type="entry name" value="HTH-TYPE TRANSCRIPTIONAL REGULATOR"/>
    <property type="match status" value="1"/>
</dbReference>
<dbReference type="Proteomes" id="UP000182498">
    <property type="component" value="Unassembled WGS sequence"/>
</dbReference>
<dbReference type="InterPro" id="IPR001387">
    <property type="entry name" value="Cro/C1-type_HTH"/>
</dbReference>
<dbReference type="Pfam" id="PF01381">
    <property type="entry name" value="HTH_3"/>
    <property type="match status" value="1"/>
</dbReference>
<protein>
    <submittedName>
        <fullName evidence="3">Transcriptional regulator, XRE family with cupin sensor</fullName>
    </submittedName>
</protein>
<dbReference type="SUPFAM" id="SSF47413">
    <property type="entry name" value="lambda repressor-like DNA-binding domains"/>
    <property type="match status" value="1"/>
</dbReference>
<dbReference type="InterPro" id="IPR011051">
    <property type="entry name" value="RmlC_Cupin_sf"/>
</dbReference>
<dbReference type="CDD" id="cd00093">
    <property type="entry name" value="HTH_XRE"/>
    <property type="match status" value="1"/>
</dbReference>
<dbReference type="RefSeq" id="WP_073883767.1">
    <property type="nucleotide sequence ID" value="NZ_DAMCIH010000011.1"/>
</dbReference>
<feature type="domain" description="HTH cro/C1-type" evidence="2">
    <location>
        <begin position="16"/>
        <end position="70"/>
    </location>
</feature>
<evidence type="ECO:0000259" key="2">
    <source>
        <dbReference type="PROSITE" id="PS50943"/>
    </source>
</evidence>
<dbReference type="Gene3D" id="2.60.120.10">
    <property type="entry name" value="Jelly Rolls"/>
    <property type="match status" value="1"/>
</dbReference>
<organism evidence="3 4">
    <name type="scientific">Corynebacterium variabile</name>
    <dbReference type="NCBI Taxonomy" id="1727"/>
    <lineage>
        <taxon>Bacteria</taxon>
        <taxon>Bacillati</taxon>
        <taxon>Actinomycetota</taxon>
        <taxon>Actinomycetes</taxon>
        <taxon>Mycobacteriales</taxon>
        <taxon>Corynebacteriaceae</taxon>
        <taxon>Corynebacterium</taxon>
    </lineage>
</organism>
<dbReference type="InterPro" id="IPR010982">
    <property type="entry name" value="Lambda_DNA-bd_dom_sf"/>
</dbReference>
<keyword evidence="4" id="KW-1185">Reference proteome</keyword>
<accession>A0A0X2NJJ2</accession>
<dbReference type="EMBL" id="FAUH01000005">
    <property type="protein sequence ID" value="CUU65667.1"/>
    <property type="molecule type" value="Genomic_DNA"/>
</dbReference>
<evidence type="ECO:0000256" key="1">
    <source>
        <dbReference type="ARBA" id="ARBA00023125"/>
    </source>
</evidence>
<keyword evidence="1" id="KW-0238">DNA-binding</keyword>
<dbReference type="PANTHER" id="PTHR46797:SF1">
    <property type="entry name" value="METHYLPHOSPHONATE SYNTHASE"/>
    <property type="match status" value="1"/>
</dbReference>
<gene>
    <name evidence="3" type="ORF">CVAR292_00999</name>
</gene>
<dbReference type="Gene3D" id="1.10.260.40">
    <property type="entry name" value="lambda repressor-like DNA-binding domains"/>
    <property type="match status" value="1"/>
</dbReference>
<dbReference type="Pfam" id="PF07883">
    <property type="entry name" value="Cupin_2"/>
    <property type="match status" value="1"/>
</dbReference>
<dbReference type="GO" id="GO:0003700">
    <property type="term" value="F:DNA-binding transcription factor activity"/>
    <property type="evidence" value="ECO:0007669"/>
    <property type="project" value="TreeGrafter"/>
</dbReference>
<dbReference type="InterPro" id="IPR013096">
    <property type="entry name" value="Cupin_2"/>
</dbReference>
<dbReference type="PROSITE" id="PS50943">
    <property type="entry name" value="HTH_CROC1"/>
    <property type="match status" value="1"/>
</dbReference>
<dbReference type="InterPro" id="IPR014710">
    <property type="entry name" value="RmlC-like_jellyroll"/>
</dbReference>
<dbReference type="GO" id="GO:0003677">
    <property type="term" value="F:DNA binding"/>
    <property type="evidence" value="ECO:0007669"/>
    <property type="project" value="UniProtKB-KW"/>
</dbReference>
<evidence type="ECO:0000313" key="3">
    <source>
        <dbReference type="EMBL" id="CUU65667.1"/>
    </source>
</evidence>
<dbReference type="OrthoDB" id="5584941at2"/>
<reference evidence="4" key="1">
    <citation type="submission" date="2015-11" db="EMBL/GenBank/DDBJ databases">
        <authorList>
            <person name="Dugat-Bony E."/>
        </authorList>
    </citation>
    <scope>NUCLEOTIDE SEQUENCE [LARGE SCALE GENOMIC DNA]</scope>
    <source>
        <strain evidence="4">Mu292</strain>
    </source>
</reference>
<name>A0A0X2NJJ2_9CORY</name>
<dbReference type="AlphaFoldDB" id="A0A0X2NJJ2"/>
<dbReference type="CDD" id="cd02209">
    <property type="entry name" value="cupin_XRE_C"/>
    <property type="match status" value="1"/>
</dbReference>
<evidence type="ECO:0000313" key="4">
    <source>
        <dbReference type="Proteomes" id="UP000182498"/>
    </source>
</evidence>
<dbReference type="SMART" id="SM00530">
    <property type="entry name" value="HTH_XRE"/>
    <property type="match status" value="1"/>
</dbReference>
<proteinExistence type="predicted"/>
<dbReference type="InterPro" id="IPR050807">
    <property type="entry name" value="TransReg_Diox_bact_type"/>
</dbReference>